<dbReference type="GO" id="GO:0005506">
    <property type="term" value="F:iron ion binding"/>
    <property type="evidence" value="ECO:0007669"/>
    <property type="project" value="InterPro"/>
</dbReference>
<evidence type="ECO:0000256" key="4">
    <source>
        <dbReference type="ARBA" id="ARBA00023002"/>
    </source>
</evidence>
<dbReference type="SMART" id="SM01092">
    <property type="entry name" value="CO_deh_flav_C"/>
    <property type="match status" value="1"/>
</dbReference>
<dbReference type="InterPro" id="IPR014307">
    <property type="entry name" value="Xanthine_DH_ssu"/>
</dbReference>
<keyword evidence="1" id="KW-0285">Flavoprotein</keyword>
<dbReference type="GO" id="GO:0071949">
    <property type="term" value="F:FAD binding"/>
    <property type="evidence" value="ECO:0007669"/>
    <property type="project" value="InterPro"/>
</dbReference>
<dbReference type="Pfam" id="PF00111">
    <property type="entry name" value="Fer2"/>
    <property type="match status" value="1"/>
</dbReference>
<dbReference type="PIRSF" id="PIRSF036557">
    <property type="entry name" value="XdhA_RC"/>
    <property type="match status" value="1"/>
</dbReference>
<dbReference type="InterPro" id="IPR005107">
    <property type="entry name" value="CO_DH_flav_C"/>
</dbReference>
<dbReference type="Gene3D" id="3.10.20.30">
    <property type="match status" value="1"/>
</dbReference>
<evidence type="ECO:0000259" key="7">
    <source>
        <dbReference type="PROSITE" id="PS51387"/>
    </source>
</evidence>
<dbReference type="PROSITE" id="PS00197">
    <property type="entry name" value="2FE2S_FER_1"/>
    <property type="match status" value="1"/>
</dbReference>
<evidence type="ECO:0000313" key="8">
    <source>
        <dbReference type="EMBL" id="RDL45394.1"/>
    </source>
</evidence>
<dbReference type="InterPro" id="IPR002888">
    <property type="entry name" value="2Fe-2S-bd"/>
</dbReference>
<dbReference type="SUPFAM" id="SSF56176">
    <property type="entry name" value="FAD-binding/transporter-associated domain-like"/>
    <property type="match status" value="1"/>
</dbReference>
<dbReference type="InterPro" id="IPR016208">
    <property type="entry name" value="Ald_Oxase/xanthine_DH-like"/>
</dbReference>
<dbReference type="InterPro" id="IPR001041">
    <property type="entry name" value="2Fe-2S_ferredoxin-type"/>
</dbReference>
<dbReference type="PANTHER" id="PTHR45444:SF3">
    <property type="entry name" value="XANTHINE DEHYDROGENASE"/>
    <property type="match status" value="1"/>
</dbReference>
<dbReference type="AlphaFoldDB" id="A0A370UC93"/>
<dbReference type="Gene3D" id="3.30.43.10">
    <property type="entry name" value="Uridine Diphospho-n-acetylenolpyruvylglucosamine Reductase, domain 2"/>
    <property type="match status" value="1"/>
</dbReference>
<sequence>MIRFLLNEQLVSLDNCSPDTTVLEYLRTKAEQRGTKEGCASGDCGACTVVLVEAKNGRLQYINVNSCITFVGSLHGKQLLTVEHLKSSGALHPVQQAMVEQHGSQCGFCTPGFIMSMFALYKNIAQPSRADVERGLAGNLCRCTGYRPIIDAALSLAGKGVTDQFSQAEASVYQQLRDIEETLPTAELSFANRRFFVPCNSDELADLLQRYPEAQMVAGGTDLALAVTQQLQQPDTLIYLGRVAQLQCLEEHKDRLVIGAGVTYSDAEPLLHKHFLPFAQLLERLGSLQIRNQGTLGGNVANASPIGDTPPVLLALNATLHIRTGHTYQQIAIDEFFTGYRQTALPKNGFIERIDIPIDHQQTHFVYKVSKRLDDDISAVCAAFSITLEDNMVVAARLAFGGMAATPARAFKAEQALIGQLFSEAGIIAAQQALTEDFSPIDDVRATGSYRLKVAQNLLLRAALEHQSTTDEPMEVVQYA</sequence>
<dbReference type="Gene3D" id="1.10.150.120">
    <property type="entry name" value="[2Fe-2S]-binding domain"/>
    <property type="match status" value="1"/>
</dbReference>
<reference evidence="8 9" key="1">
    <citation type="submission" date="2018-06" db="EMBL/GenBank/DDBJ databases">
        <title>Marinomonas sp. YLB-05 draft genome sequence.</title>
        <authorList>
            <person name="Yu L."/>
            <person name="Tang X."/>
        </authorList>
    </citation>
    <scope>NUCLEOTIDE SEQUENCE [LARGE SCALE GENOMIC DNA]</scope>
    <source>
        <strain evidence="8 9">YLB-05</strain>
    </source>
</reference>
<dbReference type="GO" id="GO:0004854">
    <property type="term" value="F:xanthine dehydrogenase activity"/>
    <property type="evidence" value="ECO:0007669"/>
    <property type="project" value="InterPro"/>
</dbReference>
<dbReference type="InterPro" id="IPR016167">
    <property type="entry name" value="FAD-bd_PCMH_sub1"/>
</dbReference>
<dbReference type="CDD" id="cd00207">
    <property type="entry name" value="fer2"/>
    <property type="match status" value="1"/>
</dbReference>
<evidence type="ECO:0000256" key="5">
    <source>
        <dbReference type="ARBA" id="ARBA00023004"/>
    </source>
</evidence>
<protein>
    <submittedName>
        <fullName evidence="8">Xanthine dehydrogenase small subunit</fullName>
    </submittedName>
</protein>
<evidence type="ECO:0000256" key="1">
    <source>
        <dbReference type="ARBA" id="ARBA00022630"/>
    </source>
</evidence>
<keyword evidence="3" id="KW-0274">FAD</keyword>
<dbReference type="PROSITE" id="PS51085">
    <property type="entry name" value="2FE2S_FER_2"/>
    <property type="match status" value="1"/>
</dbReference>
<name>A0A370UC93_9GAMM</name>
<dbReference type="Pfam" id="PF03450">
    <property type="entry name" value="CO_deh_flav_C"/>
    <property type="match status" value="1"/>
</dbReference>
<feature type="domain" description="FAD-binding PCMH-type" evidence="7">
    <location>
        <begin position="188"/>
        <end position="361"/>
    </location>
</feature>
<dbReference type="Pfam" id="PF00941">
    <property type="entry name" value="FAD_binding_5"/>
    <property type="match status" value="1"/>
</dbReference>
<dbReference type="GO" id="GO:0051537">
    <property type="term" value="F:2 iron, 2 sulfur cluster binding"/>
    <property type="evidence" value="ECO:0007669"/>
    <property type="project" value="InterPro"/>
</dbReference>
<dbReference type="InterPro" id="IPR036683">
    <property type="entry name" value="CO_DH_flav_C_dom_sf"/>
</dbReference>
<dbReference type="InterPro" id="IPR012175">
    <property type="entry name" value="Xanth_DH_ssu_bac"/>
</dbReference>
<dbReference type="Pfam" id="PF01799">
    <property type="entry name" value="Fer2_2"/>
    <property type="match status" value="1"/>
</dbReference>
<dbReference type="InterPro" id="IPR036318">
    <property type="entry name" value="FAD-bd_PCMH-like_sf"/>
</dbReference>
<organism evidence="8 9">
    <name type="scientific">Marinomonas piezotolerans</name>
    <dbReference type="NCBI Taxonomy" id="2213058"/>
    <lineage>
        <taxon>Bacteria</taxon>
        <taxon>Pseudomonadati</taxon>
        <taxon>Pseudomonadota</taxon>
        <taxon>Gammaproteobacteria</taxon>
        <taxon>Oceanospirillales</taxon>
        <taxon>Oceanospirillaceae</taxon>
        <taxon>Marinomonas</taxon>
    </lineage>
</organism>
<dbReference type="NCBIfam" id="TIGR02963">
    <property type="entry name" value="xanthine_xdhA"/>
    <property type="match status" value="1"/>
</dbReference>
<evidence type="ECO:0000256" key="2">
    <source>
        <dbReference type="ARBA" id="ARBA00022723"/>
    </source>
</evidence>
<dbReference type="OrthoDB" id="9775084at2"/>
<dbReference type="SUPFAM" id="SSF55447">
    <property type="entry name" value="CO dehydrogenase flavoprotein C-terminal domain-like"/>
    <property type="match status" value="1"/>
</dbReference>
<dbReference type="InterPro" id="IPR036884">
    <property type="entry name" value="2Fe-2S-bd_dom_sf"/>
</dbReference>
<evidence type="ECO:0000256" key="3">
    <source>
        <dbReference type="ARBA" id="ARBA00022827"/>
    </source>
</evidence>
<dbReference type="Gene3D" id="3.30.390.50">
    <property type="entry name" value="CO dehydrogenase flavoprotein, C-terminal domain"/>
    <property type="match status" value="1"/>
</dbReference>
<dbReference type="PANTHER" id="PTHR45444">
    <property type="entry name" value="XANTHINE DEHYDROGENASE"/>
    <property type="match status" value="1"/>
</dbReference>
<dbReference type="Proteomes" id="UP000254326">
    <property type="component" value="Unassembled WGS sequence"/>
</dbReference>
<evidence type="ECO:0000313" key="9">
    <source>
        <dbReference type="Proteomes" id="UP000254326"/>
    </source>
</evidence>
<evidence type="ECO:0000259" key="6">
    <source>
        <dbReference type="PROSITE" id="PS51085"/>
    </source>
</evidence>
<feature type="domain" description="2Fe-2S ferredoxin-type" evidence="6">
    <location>
        <begin position="1"/>
        <end position="85"/>
    </location>
</feature>
<dbReference type="InterPro" id="IPR016166">
    <property type="entry name" value="FAD-bd_PCMH"/>
</dbReference>
<dbReference type="RefSeq" id="WP_115467427.1">
    <property type="nucleotide sequence ID" value="NZ_QKRA01000002.1"/>
</dbReference>
<gene>
    <name evidence="8" type="primary">xdhA</name>
    <name evidence="8" type="ORF">DN730_07230</name>
</gene>
<keyword evidence="9" id="KW-1185">Reference proteome</keyword>
<proteinExistence type="predicted"/>
<keyword evidence="2" id="KW-0479">Metal-binding</keyword>
<dbReference type="InterPro" id="IPR006058">
    <property type="entry name" value="2Fe2S_fd_BS"/>
</dbReference>
<keyword evidence="5" id="KW-0408">Iron</keyword>
<comment type="caution">
    <text evidence="8">The sequence shown here is derived from an EMBL/GenBank/DDBJ whole genome shotgun (WGS) entry which is preliminary data.</text>
</comment>
<dbReference type="InterPro" id="IPR016169">
    <property type="entry name" value="FAD-bd_PCMH_sub2"/>
</dbReference>
<accession>A0A370UC93</accession>
<dbReference type="InterPro" id="IPR012675">
    <property type="entry name" value="Beta-grasp_dom_sf"/>
</dbReference>
<keyword evidence="4" id="KW-0560">Oxidoreductase</keyword>
<dbReference type="InterPro" id="IPR002346">
    <property type="entry name" value="Mopterin_DH_FAD-bd"/>
</dbReference>
<dbReference type="SUPFAM" id="SSF54292">
    <property type="entry name" value="2Fe-2S ferredoxin-like"/>
    <property type="match status" value="1"/>
</dbReference>
<dbReference type="SUPFAM" id="SSF47741">
    <property type="entry name" value="CO dehydrogenase ISP C-domain like"/>
    <property type="match status" value="1"/>
</dbReference>
<dbReference type="Gene3D" id="3.30.465.10">
    <property type="match status" value="1"/>
</dbReference>
<dbReference type="EMBL" id="QKRA01000002">
    <property type="protein sequence ID" value="RDL45394.1"/>
    <property type="molecule type" value="Genomic_DNA"/>
</dbReference>
<dbReference type="InterPro" id="IPR036010">
    <property type="entry name" value="2Fe-2S_ferredoxin-like_sf"/>
</dbReference>
<dbReference type="PROSITE" id="PS51387">
    <property type="entry name" value="FAD_PCMH"/>
    <property type="match status" value="1"/>
</dbReference>